<evidence type="ECO:0000256" key="1">
    <source>
        <dbReference type="ARBA" id="ARBA00004123"/>
    </source>
</evidence>
<proteinExistence type="evidence at transcript level"/>
<evidence type="ECO:0000313" key="8">
    <source>
        <dbReference type="EMBL" id="QOJ43687.1"/>
    </source>
</evidence>
<evidence type="ECO:0000256" key="3">
    <source>
        <dbReference type="ARBA" id="ARBA00023015"/>
    </source>
</evidence>
<dbReference type="EMBL" id="MN883634">
    <property type="protein sequence ID" value="QOJ43687.1"/>
    <property type="molecule type" value="mRNA"/>
</dbReference>
<evidence type="ECO:0000256" key="6">
    <source>
        <dbReference type="SAM" id="MobiDB-lite"/>
    </source>
</evidence>
<dbReference type="GO" id="GO:0003700">
    <property type="term" value="F:DNA-binding transcription factor activity"/>
    <property type="evidence" value="ECO:0007669"/>
    <property type="project" value="TreeGrafter"/>
</dbReference>
<dbReference type="GO" id="GO:0005634">
    <property type="term" value="C:nucleus"/>
    <property type="evidence" value="ECO:0007669"/>
    <property type="project" value="UniProtKB-SubCell"/>
</dbReference>
<feature type="compositionally biased region" description="Basic and acidic residues" evidence="6">
    <location>
        <begin position="143"/>
        <end position="162"/>
    </location>
</feature>
<dbReference type="Gene3D" id="4.10.280.10">
    <property type="entry name" value="Helix-loop-helix DNA-binding domain"/>
    <property type="match status" value="1"/>
</dbReference>
<dbReference type="InterPro" id="IPR024097">
    <property type="entry name" value="bHLH_ZIP_TF"/>
</dbReference>
<feature type="region of interest" description="Disordered" evidence="6">
    <location>
        <begin position="1"/>
        <end position="38"/>
    </location>
</feature>
<dbReference type="AlphaFoldDB" id="A0A7M3UQI4"/>
<dbReference type="InterPro" id="IPR036638">
    <property type="entry name" value="HLH_DNA-bd_sf"/>
</dbReference>
<gene>
    <name evidence="8" type="primary">bHLH26</name>
</gene>
<dbReference type="CDD" id="cd18919">
    <property type="entry name" value="bHLH_AtBPE_like"/>
    <property type="match status" value="1"/>
</dbReference>
<accession>A0A7M3UQI4</accession>
<evidence type="ECO:0000256" key="4">
    <source>
        <dbReference type="ARBA" id="ARBA00023163"/>
    </source>
</evidence>
<evidence type="ECO:0000256" key="5">
    <source>
        <dbReference type="ARBA" id="ARBA00023242"/>
    </source>
</evidence>
<dbReference type="PANTHER" id="PTHR12565:SF184">
    <property type="entry name" value="BHLH TRANSCRIPTION FACTOR"/>
    <property type="match status" value="1"/>
</dbReference>
<feature type="region of interest" description="Disordered" evidence="6">
    <location>
        <begin position="88"/>
        <end position="185"/>
    </location>
</feature>
<protein>
    <submittedName>
        <fullName evidence="8">BHLH transcription factor</fullName>
    </submittedName>
</protein>
<dbReference type="GO" id="GO:0046983">
    <property type="term" value="F:protein dimerization activity"/>
    <property type="evidence" value="ECO:0007669"/>
    <property type="project" value="InterPro"/>
</dbReference>
<dbReference type="Pfam" id="PF00010">
    <property type="entry name" value="HLH"/>
    <property type="match status" value="1"/>
</dbReference>
<keyword evidence="3" id="KW-0805">Transcription regulation</keyword>
<sequence>MDSSEKSSYHRWQKFDPSPAENQLNSSSPTPDPSVSMVDSYCSSFYPSGGWSGQGILPPSLSQFPADLSFIERAARFSCFNGGGSLSSVMADLPFPDGQNPGNDGRDSKQEDAPAAAAELGEDRQENSSSRGGSDSTKKRKRSSQDTETEQKQKAENSESTKKRQQSSLKPAGKNGKDAADGAKDRDYIHVRARRGQATNSHSLAERVRREKISERMKLLQDLVPGCSKVTGKAVMLDEIINYVQSLQRQVEFLSMKLAAVNPRLDANIEGLLSKDPLNLRGIGSSSAIGFSSEMIQSQLHPSHQGLVQGGMANPSDALRRAINMQLTSLGAFREPLSQMPSAWEDELHNIVQMNLGSNPQFNDGRRLLILKVEEVVSLHLCINKLNHISFFWGCDIS</sequence>
<reference evidence="8" key="1">
    <citation type="submission" date="2019-12" db="EMBL/GenBank/DDBJ databases">
        <title>Identification of the bHLH gene family in Dracaena cambodiana reveals candidate genes involved in flavonoid biosynthesis.</title>
        <authorList>
            <person name="Zhu J."/>
            <person name="Peng S."/>
        </authorList>
    </citation>
    <scope>NUCLEOTIDE SEQUENCE</scope>
</reference>
<feature type="domain" description="BHLH" evidence="7">
    <location>
        <begin position="197"/>
        <end position="247"/>
    </location>
</feature>
<evidence type="ECO:0000259" key="7">
    <source>
        <dbReference type="PROSITE" id="PS50888"/>
    </source>
</evidence>
<dbReference type="InterPro" id="IPR011598">
    <property type="entry name" value="bHLH_dom"/>
</dbReference>
<comment type="similarity">
    <text evidence="2">Belongs to the bHLH protein family.</text>
</comment>
<keyword evidence="5" id="KW-0539">Nucleus</keyword>
<organism evidence="8">
    <name type="scientific">Dracaena cambodiana</name>
    <dbReference type="NCBI Taxonomy" id="580341"/>
    <lineage>
        <taxon>Eukaryota</taxon>
        <taxon>Viridiplantae</taxon>
        <taxon>Streptophyta</taxon>
        <taxon>Embryophyta</taxon>
        <taxon>Tracheophyta</taxon>
        <taxon>Spermatophyta</taxon>
        <taxon>Magnoliopsida</taxon>
        <taxon>Liliopsida</taxon>
        <taxon>Asparagales</taxon>
        <taxon>Asparagaceae</taxon>
        <taxon>Nolinoideae</taxon>
        <taxon>Dracaena</taxon>
    </lineage>
</organism>
<dbReference type="FunFam" id="4.10.280.10:FF:000002">
    <property type="entry name" value="Basic helix-loop-helix transcription factor"/>
    <property type="match status" value="1"/>
</dbReference>
<dbReference type="PROSITE" id="PS50888">
    <property type="entry name" value="BHLH"/>
    <property type="match status" value="1"/>
</dbReference>
<comment type="subcellular location">
    <subcellularLocation>
        <location evidence="1">Nucleus</location>
    </subcellularLocation>
</comment>
<dbReference type="PANTHER" id="PTHR12565">
    <property type="entry name" value="STEROL REGULATORY ELEMENT-BINDING PROTEIN"/>
    <property type="match status" value="1"/>
</dbReference>
<evidence type="ECO:0000256" key="2">
    <source>
        <dbReference type="ARBA" id="ARBA00005510"/>
    </source>
</evidence>
<keyword evidence="4" id="KW-0804">Transcription</keyword>
<name>A0A7M3UQI4_9ASPA</name>
<dbReference type="SMART" id="SM00353">
    <property type="entry name" value="HLH"/>
    <property type="match status" value="1"/>
</dbReference>
<feature type="compositionally biased region" description="Basic and acidic residues" evidence="6">
    <location>
        <begin position="175"/>
        <end position="185"/>
    </location>
</feature>
<dbReference type="SUPFAM" id="SSF47459">
    <property type="entry name" value="HLH, helix-loop-helix DNA-binding domain"/>
    <property type="match status" value="1"/>
</dbReference>
<feature type="compositionally biased region" description="Polar residues" evidence="6">
    <location>
        <begin position="20"/>
        <end position="29"/>
    </location>
</feature>